<feature type="region of interest" description="Disordered" evidence="1">
    <location>
        <begin position="441"/>
        <end position="468"/>
    </location>
</feature>
<proteinExistence type="predicted"/>
<dbReference type="EMBL" id="JADOXO010000238">
    <property type="protein sequence ID" value="KAF9808570.1"/>
    <property type="molecule type" value="Genomic_DNA"/>
</dbReference>
<protein>
    <submittedName>
        <fullName evidence="2">Uncharacterized protein</fullName>
    </submittedName>
</protein>
<feature type="compositionally biased region" description="Pro residues" evidence="1">
    <location>
        <begin position="210"/>
        <end position="221"/>
    </location>
</feature>
<feature type="compositionally biased region" description="Pro residues" evidence="1">
    <location>
        <begin position="179"/>
        <end position="188"/>
    </location>
</feature>
<gene>
    <name evidence="2" type="ORF">IEO21_07814</name>
</gene>
<feature type="compositionally biased region" description="Low complexity" evidence="1">
    <location>
        <begin position="189"/>
        <end position="209"/>
    </location>
</feature>
<feature type="region of interest" description="Disordered" evidence="1">
    <location>
        <begin position="106"/>
        <end position="233"/>
    </location>
</feature>
<feature type="compositionally biased region" description="Basic and acidic residues" evidence="1">
    <location>
        <begin position="140"/>
        <end position="149"/>
    </location>
</feature>
<organism evidence="2 3">
    <name type="scientific">Rhodonia placenta</name>
    <dbReference type="NCBI Taxonomy" id="104341"/>
    <lineage>
        <taxon>Eukaryota</taxon>
        <taxon>Fungi</taxon>
        <taxon>Dikarya</taxon>
        <taxon>Basidiomycota</taxon>
        <taxon>Agaricomycotina</taxon>
        <taxon>Agaricomycetes</taxon>
        <taxon>Polyporales</taxon>
        <taxon>Adustoporiaceae</taxon>
        <taxon>Rhodonia</taxon>
    </lineage>
</organism>
<accession>A0A8H7NXD5</accession>
<sequence>MDAWPWFLLHTSQKQYWALPCAPPLPSPTIMADEFFDCSQLEHTFDTQEQINVSSVIGNHALIALHGPSPLTKDATYQSDESNTPAALLFDTLALRDLPLAMSLPFRPDPPPHLPAFPNLSPAQPTATPQAIPQSSLGPRLERNSKPEPCDSPAVTWASSSSAVSSSTPVPVIHHPATRLPPSPPLPSPLRGRSSTHSSQSSPGGQSQQPPLPAGSPPSPSSPVMSSPATPPDKETLRLLLPLRYDGKTVIECDQFLSQLRIYWLVNTSLTAIELKVQLVSVQLGVQGVMTPFANESAFATALKARFSNLNDKAAAQVELAKLCADKSVCEKRTTVEFSALFKGPANRSGYGDLELRNKYLSGIPSRVYRKIELETFTTWEDADKCTTEVEQILDLEKEDKVEHKVVHPDHTERRPASTLLSEKETFPAVALAVGSKGTVASSAPTAVTSAPVTTSPSATISATSASPEKSETLAALMAQVKSMHEELEHYWAMKEEGF</sequence>
<dbReference type="Proteomes" id="UP000639403">
    <property type="component" value="Unassembled WGS sequence"/>
</dbReference>
<evidence type="ECO:0000256" key="1">
    <source>
        <dbReference type="SAM" id="MobiDB-lite"/>
    </source>
</evidence>
<name>A0A8H7NXD5_9APHY</name>
<reference evidence="2" key="1">
    <citation type="submission" date="2020-11" db="EMBL/GenBank/DDBJ databases">
        <authorList>
            <person name="Koelle M."/>
            <person name="Horta M.A.C."/>
            <person name="Nowrousian M."/>
            <person name="Ohm R.A."/>
            <person name="Benz P."/>
            <person name="Pilgard A."/>
        </authorList>
    </citation>
    <scope>NUCLEOTIDE SEQUENCE</scope>
    <source>
        <strain evidence="2">FPRL280</strain>
    </source>
</reference>
<dbReference type="AlphaFoldDB" id="A0A8H7NXD5"/>
<comment type="caution">
    <text evidence="2">The sequence shown here is derived from an EMBL/GenBank/DDBJ whole genome shotgun (WGS) entry which is preliminary data.</text>
</comment>
<reference evidence="2" key="2">
    <citation type="journal article" name="Front. Microbiol.">
        <title>Degradative Capacity of Two Strains of Rhodonia placenta: From Phenotype to Genotype.</title>
        <authorList>
            <person name="Kolle M."/>
            <person name="Horta M.A.C."/>
            <person name="Nowrousian M."/>
            <person name="Ohm R.A."/>
            <person name="Benz J.P."/>
            <person name="Pilgard A."/>
        </authorList>
    </citation>
    <scope>NUCLEOTIDE SEQUENCE</scope>
    <source>
        <strain evidence="2">FPRL280</strain>
    </source>
</reference>
<feature type="compositionally biased region" description="Low complexity" evidence="1">
    <location>
        <begin position="152"/>
        <end position="172"/>
    </location>
</feature>
<evidence type="ECO:0000313" key="2">
    <source>
        <dbReference type="EMBL" id="KAF9808570.1"/>
    </source>
</evidence>
<feature type="compositionally biased region" description="Low complexity" evidence="1">
    <location>
        <begin position="116"/>
        <end position="134"/>
    </location>
</feature>
<evidence type="ECO:0000313" key="3">
    <source>
        <dbReference type="Proteomes" id="UP000639403"/>
    </source>
</evidence>